<dbReference type="Proteomes" id="UP000054166">
    <property type="component" value="Unassembled WGS sequence"/>
</dbReference>
<dbReference type="PROSITE" id="PS50088">
    <property type="entry name" value="ANK_REPEAT"/>
    <property type="match status" value="2"/>
</dbReference>
<feature type="non-terminal residue" evidence="5">
    <location>
        <position position="1"/>
    </location>
</feature>
<dbReference type="InParanoid" id="A0A0C3FXK5"/>
<dbReference type="Gene3D" id="1.25.40.20">
    <property type="entry name" value="Ankyrin repeat-containing domain"/>
    <property type="match status" value="2"/>
</dbReference>
<reference evidence="6" key="2">
    <citation type="submission" date="2015-01" db="EMBL/GenBank/DDBJ databases">
        <title>Evolutionary Origins and Diversification of the Mycorrhizal Mutualists.</title>
        <authorList>
            <consortium name="DOE Joint Genome Institute"/>
            <consortium name="Mycorrhizal Genomics Consortium"/>
            <person name="Kohler A."/>
            <person name="Kuo A."/>
            <person name="Nagy L.G."/>
            <person name="Floudas D."/>
            <person name="Copeland A."/>
            <person name="Barry K.W."/>
            <person name="Cichocki N."/>
            <person name="Veneault-Fourrey C."/>
            <person name="LaButti K."/>
            <person name="Lindquist E.A."/>
            <person name="Lipzen A."/>
            <person name="Lundell T."/>
            <person name="Morin E."/>
            <person name="Murat C."/>
            <person name="Riley R."/>
            <person name="Ohm R."/>
            <person name="Sun H."/>
            <person name="Tunlid A."/>
            <person name="Henrissat B."/>
            <person name="Grigoriev I.V."/>
            <person name="Hibbett D.S."/>
            <person name="Martin F."/>
        </authorList>
    </citation>
    <scope>NUCLEOTIDE SEQUENCE [LARGE SCALE GENOMIC DNA]</scope>
    <source>
        <strain evidence="6">F 1598</strain>
    </source>
</reference>
<dbReference type="Pfam" id="PF00023">
    <property type="entry name" value="Ank"/>
    <property type="match status" value="1"/>
</dbReference>
<evidence type="ECO:0000256" key="3">
    <source>
        <dbReference type="PROSITE-ProRule" id="PRU00023"/>
    </source>
</evidence>
<proteinExistence type="predicted"/>
<feature type="repeat" description="ANK" evidence="3">
    <location>
        <begin position="308"/>
        <end position="332"/>
    </location>
</feature>
<dbReference type="PANTHER" id="PTHR24198:SF165">
    <property type="entry name" value="ANKYRIN REPEAT-CONTAINING PROTEIN-RELATED"/>
    <property type="match status" value="1"/>
</dbReference>
<dbReference type="InterPro" id="IPR054471">
    <property type="entry name" value="GPIID_WHD"/>
</dbReference>
<dbReference type="HOGENOM" id="CLU_000288_34_14_1"/>
<dbReference type="OrthoDB" id="194358at2759"/>
<keyword evidence="2 3" id="KW-0040">ANK repeat</keyword>
<dbReference type="InterPro" id="IPR036770">
    <property type="entry name" value="Ankyrin_rpt-contain_sf"/>
</dbReference>
<dbReference type="AlphaFoldDB" id="A0A0C3FXK5"/>
<evidence type="ECO:0000256" key="2">
    <source>
        <dbReference type="ARBA" id="ARBA00023043"/>
    </source>
</evidence>
<keyword evidence="6" id="KW-1185">Reference proteome</keyword>
<sequence length="438" mass="48317">GRFLLVALHMDSLSTKLNCRAVHNTLDTLPAEVDATYTEAMTRIAAQIDSARELAKRILAWITYACRPLLLNELQHALATFPRMTDMDSGAIVPEQILTSVCAGLVAIDENSGTVRLVHYTAQNYFECNAKILFPDAEVYIATTCLRYLSFDAFGNDDYLDLPSRLYRSPLLQYAAAHWGDHARRRNFLKKKVNVACAIAVLLGGDQSHIPYWQAPKAGFSVLHLLSLFGLETTVDYQLESGTTADLRDSKGHEGVVKLHLTRGDVDVNLKDCGSRTPLSHAAEKGYEGVVRLLLTRGDVDVNSVDNRNRTPLSHAAEKGHEGMVRLLLTRGDVEVNLENCSSRTPLSQAAEKGREGVVRLLLTRDDVDVNSMDYSNRTPLSHAAEKGHEGVVRLLLTRSDVEVNLTGGWCDQTPLLYAASNGHEGVVRLLLTRGDTR</sequence>
<evidence type="ECO:0000313" key="5">
    <source>
        <dbReference type="EMBL" id="KIM89025.1"/>
    </source>
</evidence>
<organism evidence="5 6">
    <name type="scientific">Piloderma croceum (strain F 1598)</name>
    <dbReference type="NCBI Taxonomy" id="765440"/>
    <lineage>
        <taxon>Eukaryota</taxon>
        <taxon>Fungi</taxon>
        <taxon>Dikarya</taxon>
        <taxon>Basidiomycota</taxon>
        <taxon>Agaricomycotina</taxon>
        <taxon>Agaricomycetes</taxon>
        <taxon>Agaricomycetidae</taxon>
        <taxon>Atheliales</taxon>
        <taxon>Atheliaceae</taxon>
        <taxon>Piloderma</taxon>
    </lineage>
</organism>
<dbReference type="Pfam" id="PF12796">
    <property type="entry name" value="Ank_2"/>
    <property type="match status" value="2"/>
</dbReference>
<name>A0A0C3FXK5_PILCF</name>
<protein>
    <recommendedName>
        <fullName evidence="4">GPI inositol-deacylase winged helix domain-containing protein</fullName>
    </recommendedName>
</protein>
<keyword evidence="1" id="KW-0677">Repeat</keyword>
<feature type="domain" description="GPI inositol-deacylase winged helix" evidence="4">
    <location>
        <begin position="49"/>
        <end position="126"/>
    </location>
</feature>
<evidence type="ECO:0000313" key="6">
    <source>
        <dbReference type="Proteomes" id="UP000054166"/>
    </source>
</evidence>
<dbReference type="PROSITE" id="PS50297">
    <property type="entry name" value="ANK_REP_REGION"/>
    <property type="match status" value="2"/>
</dbReference>
<dbReference type="SMART" id="SM00248">
    <property type="entry name" value="ANK"/>
    <property type="match status" value="7"/>
</dbReference>
<feature type="repeat" description="ANK" evidence="3">
    <location>
        <begin position="411"/>
        <end position="438"/>
    </location>
</feature>
<dbReference type="STRING" id="765440.A0A0C3FXK5"/>
<dbReference type="SUPFAM" id="SSF48403">
    <property type="entry name" value="Ankyrin repeat"/>
    <property type="match status" value="1"/>
</dbReference>
<dbReference type="PANTHER" id="PTHR24198">
    <property type="entry name" value="ANKYRIN REPEAT AND PROTEIN KINASE DOMAIN-CONTAINING PROTEIN"/>
    <property type="match status" value="1"/>
</dbReference>
<evidence type="ECO:0000256" key="1">
    <source>
        <dbReference type="ARBA" id="ARBA00022737"/>
    </source>
</evidence>
<dbReference type="InterPro" id="IPR002110">
    <property type="entry name" value="Ankyrin_rpt"/>
</dbReference>
<accession>A0A0C3FXK5</accession>
<gene>
    <name evidence="5" type="ORF">PILCRDRAFT_61453</name>
</gene>
<evidence type="ECO:0000259" key="4">
    <source>
        <dbReference type="Pfam" id="PF22939"/>
    </source>
</evidence>
<reference evidence="5 6" key="1">
    <citation type="submission" date="2014-04" db="EMBL/GenBank/DDBJ databases">
        <authorList>
            <consortium name="DOE Joint Genome Institute"/>
            <person name="Kuo A."/>
            <person name="Tarkka M."/>
            <person name="Buscot F."/>
            <person name="Kohler A."/>
            <person name="Nagy L.G."/>
            <person name="Floudas D."/>
            <person name="Copeland A."/>
            <person name="Barry K.W."/>
            <person name="Cichocki N."/>
            <person name="Veneault-Fourrey C."/>
            <person name="LaButti K."/>
            <person name="Lindquist E.A."/>
            <person name="Lipzen A."/>
            <person name="Lundell T."/>
            <person name="Morin E."/>
            <person name="Murat C."/>
            <person name="Sun H."/>
            <person name="Tunlid A."/>
            <person name="Henrissat B."/>
            <person name="Grigoriev I.V."/>
            <person name="Hibbett D.S."/>
            <person name="Martin F."/>
            <person name="Nordberg H.P."/>
            <person name="Cantor M.N."/>
            <person name="Hua S.X."/>
        </authorList>
    </citation>
    <scope>NUCLEOTIDE SEQUENCE [LARGE SCALE GENOMIC DNA]</scope>
    <source>
        <strain evidence="5 6">F 1598</strain>
    </source>
</reference>
<dbReference type="Pfam" id="PF22939">
    <property type="entry name" value="WHD_GPIID"/>
    <property type="match status" value="1"/>
</dbReference>
<dbReference type="EMBL" id="KN832975">
    <property type="protein sequence ID" value="KIM89025.1"/>
    <property type="molecule type" value="Genomic_DNA"/>
</dbReference>